<evidence type="ECO:0000259" key="11">
    <source>
        <dbReference type="Pfam" id="PF00133"/>
    </source>
</evidence>
<dbReference type="SUPFAM" id="SSF50677">
    <property type="entry name" value="ValRS/IleRS/LeuRS editing domain"/>
    <property type="match status" value="1"/>
</dbReference>
<organism evidence="14 15">
    <name type="scientific">Helicobacter anseris</name>
    <dbReference type="NCBI Taxonomy" id="375926"/>
    <lineage>
        <taxon>Bacteria</taxon>
        <taxon>Pseudomonadati</taxon>
        <taxon>Campylobacterota</taxon>
        <taxon>Epsilonproteobacteria</taxon>
        <taxon>Campylobacterales</taxon>
        <taxon>Helicobacteraceae</taxon>
        <taxon>Helicobacter</taxon>
    </lineage>
</organism>
<dbReference type="GO" id="GO:0005829">
    <property type="term" value="C:cytosol"/>
    <property type="evidence" value="ECO:0007669"/>
    <property type="project" value="TreeGrafter"/>
</dbReference>
<keyword evidence="3 9" id="KW-0436">Ligase</keyword>
<dbReference type="GO" id="GO:0005524">
    <property type="term" value="F:ATP binding"/>
    <property type="evidence" value="ECO:0007669"/>
    <property type="project" value="UniProtKB-UniRule"/>
</dbReference>
<comment type="subcellular location">
    <subcellularLocation>
        <location evidence="9">Cytoplasm</location>
    </subcellularLocation>
</comment>
<sequence length="807" mass="93778">MMEYQAKDIEQKWQDYWKKQNIHEPKQDFNLKKKYILSMFPYPSGAIHMGHVRNYCIGDAMARYYRKQGYNVLHPIGFDAFGMPAENAAIKNGIHPKKWTYANIDTMDKELDSLGLSFSKQREFATCDEDYTKWEQKFFLDMWKKGLVYRKKAFLNWCPNDKTVLANEQVSDGKCWRCSTGIVQKEMYQYYIKITDYAQELLDDLRVLQDKWPQAVLSMQENWIGKSLGLQFDFALEKQISNFKAFEVFTTRPDTIFGVTYCALAPEHPLVKEVLPTLDIQSQQKIIQMQNTPVRNRTMAQKEGVNLRIFAIHPLTKEKVPLWVANFVLIDYGSGAVMGVPAHDERDYLFAKEYQIPLKQVIESTELPFLDDGILCNSGDFNGIETSKAKWQIIEFFEVNKLGKGVVHFKLKDWGISRQRYWGAPIPLLHCKDCGILPQDEKKLPITLPQDVVIDGEGNPLDKHQSWKEDICPKCGGKATKETDTMDTFFQSSWYFLRYATPRDLWIQMPFDKQNTKYWLPVDEYIGGIEHAILHLLYARFFTKVLRDLGYIDFSEPFENLLTQGMVLKDGAKMSKSIGNIVEPNDIIKKYGADTARLFVLFAAPPTRELEWIDSGVEGAYRFIRRFYEKSENIQKTKTMPIVHKQDLSEKQRYARKKIYEALIKSNEIFAKKQTGYAFNTLIASCMEAFNALNDQDNLQIWTEGYYVLSNILEPIIPHICWEISEKFFDFSNFGSIEIDESALEEDEVVLVVTVNGKKRADMKVNKQMQQDEILLLAREKVQKWIDGQNIIKEVVVPNKLVNFVVK</sequence>
<dbReference type="PANTHER" id="PTHR43740:SF2">
    <property type="entry name" value="LEUCINE--TRNA LIGASE, MITOCHONDRIAL"/>
    <property type="match status" value="1"/>
</dbReference>
<dbReference type="InterPro" id="IPR001412">
    <property type="entry name" value="aa-tRNA-synth_I_CS"/>
</dbReference>
<dbReference type="Pfam" id="PF00133">
    <property type="entry name" value="tRNA-synt_1"/>
    <property type="match status" value="1"/>
</dbReference>
<evidence type="ECO:0000256" key="8">
    <source>
        <dbReference type="ARBA" id="ARBA00047469"/>
    </source>
</evidence>
<evidence type="ECO:0000256" key="1">
    <source>
        <dbReference type="ARBA" id="ARBA00005594"/>
    </source>
</evidence>
<dbReference type="InterPro" id="IPR015413">
    <property type="entry name" value="Methionyl/Leucyl_tRNA_Synth"/>
</dbReference>
<dbReference type="InterPro" id="IPR025709">
    <property type="entry name" value="Leu_tRNA-synth_edit"/>
</dbReference>
<evidence type="ECO:0000256" key="3">
    <source>
        <dbReference type="ARBA" id="ARBA00022598"/>
    </source>
</evidence>
<dbReference type="InterPro" id="IPR009080">
    <property type="entry name" value="tRNAsynth_Ia_anticodon-bd"/>
</dbReference>
<dbReference type="SUPFAM" id="SSF47323">
    <property type="entry name" value="Anticodon-binding domain of a subclass of class I aminoacyl-tRNA synthetases"/>
    <property type="match status" value="1"/>
</dbReference>
<feature type="binding site" evidence="9">
    <location>
        <position position="576"/>
    </location>
    <ligand>
        <name>ATP</name>
        <dbReference type="ChEBI" id="CHEBI:30616"/>
    </ligand>
</feature>
<dbReference type="NCBIfam" id="TIGR00396">
    <property type="entry name" value="leuS_bact"/>
    <property type="match status" value="1"/>
</dbReference>
<evidence type="ECO:0000313" key="15">
    <source>
        <dbReference type="Proteomes" id="UP000256695"/>
    </source>
</evidence>
<dbReference type="Gene3D" id="3.40.50.620">
    <property type="entry name" value="HUPs"/>
    <property type="match status" value="2"/>
</dbReference>
<evidence type="ECO:0000259" key="12">
    <source>
        <dbReference type="Pfam" id="PF09334"/>
    </source>
</evidence>
<dbReference type="Pfam" id="PF13603">
    <property type="entry name" value="tRNA-synt_1_2"/>
    <property type="match status" value="1"/>
</dbReference>
<name>A0A3D8J9B5_9HELI</name>
<evidence type="ECO:0000313" key="14">
    <source>
        <dbReference type="EMBL" id="RDU74022.1"/>
    </source>
</evidence>
<dbReference type="GO" id="GO:0006429">
    <property type="term" value="P:leucyl-tRNA aminoacylation"/>
    <property type="evidence" value="ECO:0007669"/>
    <property type="project" value="UniProtKB-UniRule"/>
</dbReference>
<keyword evidence="7 9" id="KW-0030">Aminoacyl-tRNA synthetase</keyword>
<dbReference type="FunFam" id="1.10.730.10:FF:000002">
    <property type="entry name" value="Leucine--tRNA ligase"/>
    <property type="match status" value="1"/>
</dbReference>
<keyword evidence="15" id="KW-1185">Reference proteome</keyword>
<dbReference type="GO" id="GO:0002161">
    <property type="term" value="F:aminoacyl-tRNA deacylase activity"/>
    <property type="evidence" value="ECO:0007669"/>
    <property type="project" value="InterPro"/>
</dbReference>
<accession>A0A3D8J9B5</accession>
<gene>
    <name evidence="9" type="primary">leuS</name>
    <name evidence="14" type="ORF">CQA57_03490</name>
</gene>
<feature type="domain" description="Aminoacyl-tRNA synthetase class Ia" evidence="11">
    <location>
        <begin position="411"/>
        <end position="612"/>
    </location>
</feature>
<dbReference type="HAMAP" id="MF_00049_B">
    <property type="entry name" value="Leu_tRNA_synth_B"/>
    <property type="match status" value="1"/>
</dbReference>
<dbReference type="PROSITE" id="PS00178">
    <property type="entry name" value="AA_TRNA_LIGASE_I"/>
    <property type="match status" value="1"/>
</dbReference>
<feature type="short sequence motif" description="'KMSKS' region" evidence="9">
    <location>
        <begin position="573"/>
        <end position="577"/>
    </location>
</feature>
<evidence type="ECO:0000256" key="7">
    <source>
        <dbReference type="ARBA" id="ARBA00023146"/>
    </source>
</evidence>
<evidence type="ECO:0000256" key="9">
    <source>
        <dbReference type="HAMAP-Rule" id="MF_00049"/>
    </source>
</evidence>
<keyword evidence="5 9" id="KW-0067">ATP-binding</keyword>
<dbReference type="PRINTS" id="PR00985">
    <property type="entry name" value="TRNASYNTHLEU"/>
</dbReference>
<evidence type="ECO:0000256" key="5">
    <source>
        <dbReference type="ARBA" id="ARBA00022840"/>
    </source>
</evidence>
<dbReference type="CDD" id="cd00812">
    <property type="entry name" value="LeuRS_core"/>
    <property type="match status" value="1"/>
</dbReference>
<dbReference type="EMBL" id="NXLX01000006">
    <property type="protein sequence ID" value="RDU74022.1"/>
    <property type="molecule type" value="Genomic_DNA"/>
</dbReference>
<keyword evidence="2 9" id="KW-0963">Cytoplasm</keyword>
<feature type="domain" description="Methionyl/Leucyl tRNA synthetase" evidence="12">
    <location>
        <begin position="35"/>
        <end position="180"/>
    </location>
</feature>
<feature type="domain" description="Leucyl-tRNA synthetase editing" evidence="13">
    <location>
        <begin position="221"/>
        <end position="397"/>
    </location>
</feature>
<dbReference type="AlphaFoldDB" id="A0A3D8J9B5"/>
<dbReference type="InterPro" id="IPR002302">
    <property type="entry name" value="Leu-tRNA-ligase"/>
</dbReference>
<dbReference type="PANTHER" id="PTHR43740">
    <property type="entry name" value="LEUCYL-TRNA SYNTHETASE"/>
    <property type="match status" value="1"/>
</dbReference>
<dbReference type="InterPro" id="IPR009008">
    <property type="entry name" value="Val/Leu/Ile-tRNA-synth_edit"/>
</dbReference>
<evidence type="ECO:0000256" key="10">
    <source>
        <dbReference type="RuleBase" id="RU363035"/>
    </source>
</evidence>
<evidence type="ECO:0000256" key="2">
    <source>
        <dbReference type="ARBA" id="ARBA00022490"/>
    </source>
</evidence>
<dbReference type="EC" id="6.1.1.4" evidence="9"/>
<comment type="similarity">
    <text evidence="1 9 10">Belongs to the class-I aminoacyl-tRNA synthetase family.</text>
</comment>
<dbReference type="GO" id="GO:0004823">
    <property type="term" value="F:leucine-tRNA ligase activity"/>
    <property type="evidence" value="ECO:0007669"/>
    <property type="project" value="UniProtKB-UniRule"/>
</dbReference>
<keyword evidence="6 9" id="KW-0648">Protein biosynthesis</keyword>
<dbReference type="Proteomes" id="UP000256695">
    <property type="component" value="Unassembled WGS sequence"/>
</dbReference>
<dbReference type="SUPFAM" id="SSF52374">
    <property type="entry name" value="Nucleotidylyl transferase"/>
    <property type="match status" value="1"/>
</dbReference>
<dbReference type="Gene3D" id="3.10.20.590">
    <property type="match status" value="1"/>
</dbReference>
<comment type="catalytic activity">
    <reaction evidence="8 9">
        <text>tRNA(Leu) + L-leucine + ATP = L-leucyl-tRNA(Leu) + AMP + diphosphate</text>
        <dbReference type="Rhea" id="RHEA:11688"/>
        <dbReference type="Rhea" id="RHEA-COMP:9613"/>
        <dbReference type="Rhea" id="RHEA-COMP:9622"/>
        <dbReference type="ChEBI" id="CHEBI:30616"/>
        <dbReference type="ChEBI" id="CHEBI:33019"/>
        <dbReference type="ChEBI" id="CHEBI:57427"/>
        <dbReference type="ChEBI" id="CHEBI:78442"/>
        <dbReference type="ChEBI" id="CHEBI:78494"/>
        <dbReference type="ChEBI" id="CHEBI:456215"/>
        <dbReference type="EC" id="6.1.1.4"/>
    </reaction>
</comment>
<comment type="caution">
    <text evidence="14">The sequence shown here is derived from an EMBL/GenBank/DDBJ whole genome shotgun (WGS) entry which is preliminary data.</text>
</comment>
<protein>
    <recommendedName>
        <fullName evidence="9">Leucine--tRNA ligase</fullName>
        <ecNumber evidence="9">6.1.1.4</ecNumber>
    </recommendedName>
    <alternativeName>
        <fullName evidence="9">Leucyl-tRNA synthetase</fullName>
        <shortName evidence="9">LeuRS</shortName>
    </alternativeName>
</protein>
<dbReference type="InterPro" id="IPR002300">
    <property type="entry name" value="aa-tRNA-synth_Ia"/>
</dbReference>
<dbReference type="OrthoDB" id="9810365at2"/>
<reference evidence="14 15" key="1">
    <citation type="submission" date="2018-04" db="EMBL/GenBank/DDBJ databases">
        <title>Novel Campyloabacter and Helicobacter Species and Strains.</title>
        <authorList>
            <person name="Mannion A.J."/>
            <person name="Shen Z."/>
            <person name="Fox J.G."/>
        </authorList>
    </citation>
    <scope>NUCLEOTIDE SEQUENCE [LARGE SCALE GENOMIC DNA]</scope>
    <source>
        <strain evidence="14 15">MIT 04-9362</strain>
    </source>
</reference>
<dbReference type="Pfam" id="PF09334">
    <property type="entry name" value="tRNA-synt_1g"/>
    <property type="match status" value="1"/>
</dbReference>
<dbReference type="Gene3D" id="1.10.730.10">
    <property type="entry name" value="Isoleucyl-tRNA Synthetase, Domain 1"/>
    <property type="match status" value="1"/>
</dbReference>
<keyword evidence="4 9" id="KW-0547">Nucleotide-binding</keyword>
<evidence type="ECO:0000256" key="6">
    <source>
        <dbReference type="ARBA" id="ARBA00022917"/>
    </source>
</evidence>
<dbReference type="InterPro" id="IPR014729">
    <property type="entry name" value="Rossmann-like_a/b/a_fold"/>
</dbReference>
<evidence type="ECO:0000256" key="4">
    <source>
        <dbReference type="ARBA" id="ARBA00022741"/>
    </source>
</evidence>
<feature type="short sequence motif" description="'HIGH' region" evidence="9">
    <location>
        <begin position="41"/>
        <end position="51"/>
    </location>
</feature>
<proteinExistence type="inferred from homology"/>
<evidence type="ECO:0000259" key="13">
    <source>
        <dbReference type="Pfam" id="PF13603"/>
    </source>
</evidence>